<dbReference type="Gene3D" id="1.20.1050.130">
    <property type="match status" value="1"/>
</dbReference>
<dbReference type="GO" id="GO:0005829">
    <property type="term" value="C:cytosol"/>
    <property type="evidence" value="ECO:0007669"/>
    <property type="project" value="TreeGrafter"/>
</dbReference>
<gene>
    <name evidence="8" type="ORF">PYX00_002846</name>
</gene>
<dbReference type="InterPro" id="IPR036219">
    <property type="entry name" value="eEF-1beta-like_sf"/>
</dbReference>
<evidence type="ECO:0000259" key="6">
    <source>
        <dbReference type="SMART" id="SM00888"/>
    </source>
</evidence>
<organism evidence="8">
    <name type="scientific">Menopon gallinae</name>
    <name type="common">poultry shaft louse</name>
    <dbReference type="NCBI Taxonomy" id="328185"/>
    <lineage>
        <taxon>Eukaryota</taxon>
        <taxon>Metazoa</taxon>
        <taxon>Ecdysozoa</taxon>
        <taxon>Arthropoda</taxon>
        <taxon>Hexapoda</taxon>
        <taxon>Insecta</taxon>
        <taxon>Pterygota</taxon>
        <taxon>Neoptera</taxon>
        <taxon>Paraneoptera</taxon>
        <taxon>Psocodea</taxon>
        <taxon>Troctomorpha</taxon>
        <taxon>Phthiraptera</taxon>
        <taxon>Amblycera</taxon>
        <taxon>Menoponidae</taxon>
        <taxon>Menopon</taxon>
    </lineage>
</organism>
<evidence type="ECO:0008006" key="9">
    <source>
        <dbReference type="Google" id="ProtNLM"/>
    </source>
</evidence>
<evidence type="ECO:0000259" key="7">
    <source>
        <dbReference type="SMART" id="SM01182"/>
    </source>
</evidence>
<dbReference type="CDD" id="cd00292">
    <property type="entry name" value="EF1B"/>
    <property type="match status" value="1"/>
</dbReference>
<dbReference type="GO" id="GO:0005853">
    <property type="term" value="C:eukaryotic translation elongation factor 1 complex"/>
    <property type="evidence" value="ECO:0007669"/>
    <property type="project" value="InterPro"/>
</dbReference>
<dbReference type="EMBL" id="JARGDH010000002">
    <property type="protein sequence ID" value="KAL0274812.1"/>
    <property type="molecule type" value="Genomic_DNA"/>
</dbReference>
<reference evidence="8" key="1">
    <citation type="journal article" date="2024" name="Gigascience">
        <title>Chromosome-level genome of the poultry shaft louse Menopon gallinae provides insight into the host-switching and adaptive evolution of parasitic lice.</title>
        <authorList>
            <person name="Xu Y."/>
            <person name="Ma L."/>
            <person name="Liu S."/>
            <person name="Liang Y."/>
            <person name="Liu Q."/>
            <person name="He Z."/>
            <person name="Tian L."/>
            <person name="Duan Y."/>
            <person name="Cai W."/>
            <person name="Li H."/>
            <person name="Song F."/>
        </authorList>
    </citation>
    <scope>NUCLEOTIDE SEQUENCE</scope>
    <source>
        <strain evidence="8">Cailab_2023a</strain>
    </source>
</reference>
<dbReference type="InterPro" id="IPR049720">
    <property type="entry name" value="EF1B_bsu/dsu"/>
</dbReference>
<dbReference type="InterPro" id="IPR018940">
    <property type="entry name" value="EF-1_beta_acid_region_euk"/>
</dbReference>
<accession>A0AAW2HXS4</accession>
<dbReference type="PANTHER" id="PTHR11595">
    <property type="entry name" value="EF-HAND AND COILED-COIL DOMAIN-CONTAINING FAMILY MEMBER"/>
    <property type="match status" value="1"/>
</dbReference>
<feature type="domain" description="Elongation factor 1 beta central acidic region eukaryote" evidence="7">
    <location>
        <begin position="100"/>
        <end position="126"/>
    </location>
</feature>
<evidence type="ECO:0000313" key="8">
    <source>
        <dbReference type="EMBL" id="KAL0274812.1"/>
    </source>
</evidence>
<evidence type="ECO:0000256" key="5">
    <source>
        <dbReference type="SAM" id="MobiDB-lite"/>
    </source>
</evidence>
<dbReference type="SMART" id="SM01182">
    <property type="entry name" value="EF-1_beta_acid"/>
    <property type="match status" value="1"/>
</dbReference>
<evidence type="ECO:0000256" key="2">
    <source>
        <dbReference type="ARBA" id="ARBA00022768"/>
    </source>
</evidence>
<dbReference type="AlphaFoldDB" id="A0AAW2HXS4"/>
<evidence type="ECO:0000256" key="3">
    <source>
        <dbReference type="ARBA" id="ARBA00022917"/>
    </source>
</evidence>
<dbReference type="InterPro" id="IPR053836">
    <property type="entry name" value="Arc1-like_N"/>
</dbReference>
<dbReference type="Pfam" id="PF10587">
    <property type="entry name" value="EF-1_beta_acid"/>
    <property type="match status" value="1"/>
</dbReference>
<dbReference type="FunFam" id="3.30.70.60:FF:000001">
    <property type="entry name" value="Elongation factor 1-beta 1 like"/>
    <property type="match status" value="1"/>
</dbReference>
<dbReference type="Pfam" id="PF00736">
    <property type="entry name" value="EF1_GNE"/>
    <property type="match status" value="1"/>
</dbReference>
<dbReference type="Pfam" id="PF21972">
    <property type="entry name" value="Arc1p_N_like"/>
    <property type="match status" value="1"/>
</dbReference>
<dbReference type="InterPro" id="IPR014038">
    <property type="entry name" value="EF1B_bsu/dsu_GNE"/>
</dbReference>
<sequence>MNISDLKTEKGINELNKYLEDRSYITGYTPSQDDVNVFKKITKAPGLNTPHAYRWYNHIKSFSNEELKEFPAGTGGCGDVPSSSAATANGKAQDDDDVDLFASDEEEDKEAARIREERLKSYQEKKSKKPAVIAKSSIILDVKPWDDETNMKEMEDNVRTIQMDGLVWGASKLVPVSFGINKLQIMCVVEDEKVSVEDLVDQIQTFEDHVQSVDIAAFNKI</sequence>
<dbReference type="PROSITE" id="PS00825">
    <property type="entry name" value="EF1BD_2"/>
    <property type="match status" value="1"/>
</dbReference>
<dbReference type="InterPro" id="IPR001326">
    <property type="entry name" value="Transl_elong_EF1B_B/D_CS"/>
</dbReference>
<dbReference type="GO" id="GO:0003746">
    <property type="term" value="F:translation elongation factor activity"/>
    <property type="evidence" value="ECO:0007669"/>
    <property type="project" value="UniProtKB-KW"/>
</dbReference>
<dbReference type="InterPro" id="IPR036282">
    <property type="entry name" value="Glutathione-S-Trfase_C_sf"/>
</dbReference>
<protein>
    <recommendedName>
        <fullName evidence="9">Elongation factor 1-beta</fullName>
    </recommendedName>
</protein>
<name>A0AAW2HXS4_9NEOP</name>
<comment type="similarity">
    <text evidence="1 4">Belongs to the EF-1-beta/EF-1-delta family.</text>
</comment>
<dbReference type="SUPFAM" id="SSF47616">
    <property type="entry name" value="GST C-terminal domain-like"/>
    <property type="match status" value="1"/>
</dbReference>
<evidence type="ECO:0000256" key="1">
    <source>
        <dbReference type="ARBA" id="ARBA00007411"/>
    </source>
</evidence>
<dbReference type="PANTHER" id="PTHR11595:SF21">
    <property type="entry name" value="ELONGATION FACTOR 1-BETA"/>
    <property type="match status" value="1"/>
</dbReference>
<dbReference type="GO" id="GO:0005085">
    <property type="term" value="F:guanyl-nucleotide exchange factor activity"/>
    <property type="evidence" value="ECO:0007669"/>
    <property type="project" value="TreeGrafter"/>
</dbReference>
<dbReference type="Gene3D" id="3.30.70.60">
    <property type="match status" value="1"/>
</dbReference>
<dbReference type="SMART" id="SM00888">
    <property type="entry name" value="EF1_GNE"/>
    <property type="match status" value="1"/>
</dbReference>
<evidence type="ECO:0000256" key="4">
    <source>
        <dbReference type="RuleBase" id="RU003791"/>
    </source>
</evidence>
<feature type="region of interest" description="Disordered" evidence="5">
    <location>
        <begin position="73"/>
        <end position="96"/>
    </location>
</feature>
<feature type="domain" description="Translation elongation factor EF1B beta/delta subunit guanine nucleotide exchange" evidence="6">
    <location>
        <begin position="135"/>
        <end position="221"/>
    </location>
</feature>
<comment type="caution">
    <text evidence="8">The sequence shown here is derived from an EMBL/GenBank/DDBJ whole genome shotgun (WGS) entry which is preliminary data.</text>
</comment>
<keyword evidence="2 4" id="KW-0251">Elongation factor</keyword>
<dbReference type="SUPFAM" id="SSF54984">
    <property type="entry name" value="eEF-1beta-like"/>
    <property type="match status" value="1"/>
</dbReference>
<proteinExistence type="inferred from homology"/>
<keyword evidence="3 4" id="KW-0648">Protein biosynthesis</keyword>
<dbReference type="InterPro" id="IPR014717">
    <property type="entry name" value="Transl_elong_EF1B/ribsomal_bS6"/>
</dbReference>